<keyword evidence="2" id="KW-1185">Reference proteome</keyword>
<gene>
    <name evidence="1" type="ORF">BDY19DRAFT_888399</name>
</gene>
<evidence type="ECO:0000313" key="1">
    <source>
        <dbReference type="EMBL" id="KAI0090025.1"/>
    </source>
</evidence>
<name>A0ACB8U7U6_9APHY</name>
<sequence>MASSPAKSKKPRNKPPKGRPAGTSAISQPAVEDASSSHTFSSFSPQGDLFAFLSLAVDKHRLRVYDTTTGQAVAEHVVDSARVSSICWAHYDTAAHGENEPRRKRKRKNQQGDTASTKLPPPGVILGLTNGSLVLYSPAHGKVVKSISHTSSTAAITSVAVDVSEGSEATHAWTSGADGVIRLWDLHEKDLVDQWKGDERIPYSCLSVRPSASEESEDAELLGANYSIQLLSASRSANIAGETKKLQKVSGFTGHASLVKALQWDSRSRFLSSAEADRFIYLWDVPETTGSEGKVAASIPLESEVRATALSIPPSTTSSSKPQTLLAVSASGRISIFPLPSDLTSFTPSKKVKVPTLTPSSTISAAPSKKGGDATRAQIISAGFVAGSVGKVRVARLAGGVKPTFDVVEYLDAEGEFLPEVSLTPITASTALRSSAQTTTGIAPQRYTESSSTAVRSGIELGQDASMDDLATRDIEGELDADLAELSLGQRLTALSGTDGIPQRASESDDEVEAKASKTTPTDGTPLQTVPASSLTRTLIQALHSSDSGLLETCLAHTNAALIQNTVQRLPSQLAVPLITACVERLGRGKRAGRGKGGGAGAGAQRGTGLVRWVRAVLLVHGGYLLTIPDLVARLSGLHATVTSRLALQQSLLSLSGRLDMVISQIELRSSTAPAPLPVPQSTKSKGKQKKQPQKQVARYVEGESEDEEADDMNVEVESGDDAGSVEDVELGGSDEEEDDEEEEEDEEEDEEDSEENDEEENDSDDSDAGGFKMNGFIDDEAEEYSSDGDEDESE</sequence>
<accession>A0ACB8U7U6</accession>
<protein>
    <submittedName>
        <fullName evidence="1">WD40-repeat-containing domain protein</fullName>
    </submittedName>
</protein>
<reference evidence="1" key="1">
    <citation type="journal article" date="2021" name="Environ. Microbiol.">
        <title>Gene family expansions and transcriptome signatures uncover fungal adaptations to wood decay.</title>
        <authorList>
            <person name="Hage H."/>
            <person name="Miyauchi S."/>
            <person name="Viragh M."/>
            <person name="Drula E."/>
            <person name="Min B."/>
            <person name="Chaduli D."/>
            <person name="Navarro D."/>
            <person name="Favel A."/>
            <person name="Norest M."/>
            <person name="Lesage-Meessen L."/>
            <person name="Balint B."/>
            <person name="Merenyi Z."/>
            <person name="de Eugenio L."/>
            <person name="Morin E."/>
            <person name="Martinez A.T."/>
            <person name="Baldrian P."/>
            <person name="Stursova M."/>
            <person name="Martinez M.J."/>
            <person name="Novotny C."/>
            <person name="Magnuson J.K."/>
            <person name="Spatafora J.W."/>
            <person name="Maurice S."/>
            <person name="Pangilinan J."/>
            <person name="Andreopoulos W."/>
            <person name="LaButti K."/>
            <person name="Hundley H."/>
            <person name="Na H."/>
            <person name="Kuo A."/>
            <person name="Barry K."/>
            <person name="Lipzen A."/>
            <person name="Henrissat B."/>
            <person name="Riley R."/>
            <person name="Ahrendt S."/>
            <person name="Nagy L.G."/>
            <person name="Grigoriev I.V."/>
            <person name="Martin F."/>
            <person name="Rosso M.N."/>
        </authorList>
    </citation>
    <scope>NUCLEOTIDE SEQUENCE</scope>
    <source>
        <strain evidence="1">CBS 384.51</strain>
    </source>
</reference>
<organism evidence="1 2">
    <name type="scientific">Irpex rosettiformis</name>
    <dbReference type="NCBI Taxonomy" id="378272"/>
    <lineage>
        <taxon>Eukaryota</taxon>
        <taxon>Fungi</taxon>
        <taxon>Dikarya</taxon>
        <taxon>Basidiomycota</taxon>
        <taxon>Agaricomycotina</taxon>
        <taxon>Agaricomycetes</taxon>
        <taxon>Polyporales</taxon>
        <taxon>Irpicaceae</taxon>
        <taxon>Irpex</taxon>
    </lineage>
</organism>
<comment type="caution">
    <text evidence="1">The sequence shown here is derived from an EMBL/GenBank/DDBJ whole genome shotgun (WGS) entry which is preliminary data.</text>
</comment>
<evidence type="ECO:0000313" key="2">
    <source>
        <dbReference type="Proteomes" id="UP001055072"/>
    </source>
</evidence>
<dbReference type="EMBL" id="MU274909">
    <property type="protein sequence ID" value="KAI0090025.1"/>
    <property type="molecule type" value="Genomic_DNA"/>
</dbReference>
<dbReference type="Proteomes" id="UP001055072">
    <property type="component" value="Unassembled WGS sequence"/>
</dbReference>
<proteinExistence type="predicted"/>